<sequence>MVSGAASQEDGQIAHPIAHQTANFEKGKVVTPGRTPDREGACLSPQDLGCLLVVYMNRRIFGVMTKLRRNLGLDRLDLISVWVFHDGALYEIKLGRAT</sequence>
<evidence type="ECO:0000256" key="1">
    <source>
        <dbReference type="SAM" id="MobiDB-lite"/>
    </source>
</evidence>
<dbReference type="EMBL" id="LUCV01000012">
    <property type="protein sequence ID" value="OAI93243.1"/>
    <property type="molecule type" value="Genomic_DNA"/>
</dbReference>
<name>A0A177SQN8_PSEPU</name>
<evidence type="ECO:0000313" key="3">
    <source>
        <dbReference type="Proteomes" id="UP000077752"/>
    </source>
</evidence>
<evidence type="ECO:0000313" key="2">
    <source>
        <dbReference type="EMBL" id="OAI93243.1"/>
    </source>
</evidence>
<reference evidence="2 3" key="1">
    <citation type="submission" date="2016-03" db="EMBL/GenBank/DDBJ databases">
        <title>Draft Genome Assembly of Pseudomonas putida strain CBF10-2.</title>
        <authorList>
            <person name="Iyer R.S."/>
            <person name="Damania A."/>
        </authorList>
    </citation>
    <scope>NUCLEOTIDE SEQUENCE [LARGE SCALE GENOMIC DNA]</scope>
    <source>
        <strain evidence="2 3">CBF10-2</strain>
    </source>
</reference>
<comment type="caution">
    <text evidence="2">The sequence shown here is derived from an EMBL/GenBank/DDBJ whole genome shotgun (WGS) entry which is preliminary data.</text>
</comment>
<proteinExistence type="predicted"/>
<dbReference type="AlphaFoldDB" id="A0A177SQN8"/>
<feature type="compositionally biased region" description="Polar residues" evidence="1">
    <location>
        <begin position="1"/>
        <end position="10"/>
    </location>
</feature>
<feature type="region of interest" description="Disordered" evidence="1">
    <location>
        <begin position="1"/>
        <end position="20"/>
    </location>
</feature>
<gene>
    <name evidence="2" type="ORF">AYO28_14200</name>
</gene>
<protein>
    <submittedName>
        <fullName evidence="2">Uncharacterized protein</fullName>
    </submittedName>
</protein>
<dbReference type="Proteomes" id="UP000077752">
    <property type="component" value="Unassembled WGS sequence"/>
</dbReference>
<organism evidence="2 3">
    <name type="scientific">Pseudomonas putida</name>
    <name type="common">Arthrobacter siderocapsulatus</name>
    <dbReference type="NCBI Taxonomy" id="303"/>
    <lineage>
        <taxon>Bacteria</taxon>
        <taxon>Pseudomonadati</taxon>
        <taxon>Pseudomonadota</taxon>
        <taxon>Gammaproteobacteria</taxon>
        <taxon>Pseudomonadales</taxon>
        <taxon>Pseudomonadaceae</taxon>
        <taxon>Pseudomonas</taxon>
    </lineage>
</organism>
<accession>A0A177SQN8</accession>